<evidence type="ECO:0000313" key="3">
    <source>
        <dbReference type="Proteomes" id="UP001623348"/>
    </source>
</evidence>
<feature type="region of interest" description="Disordered" evidence="1">
    <location>
        <begin position="61"/>
        <end position="92"/>
    </location>
</feature>
<dbReference type="EMBL" id="BAAFJT010000001">
    <property type="protein sequence ID" value="GAB0179513.1"/>
    <property type="molecule type" value="Genomic_DNA"/>
</dbReference>
<keyword evidence="3" id="KW-1185">Reference proteome</keyword>
<sequence>MTRRSSRHWNRVFLATHGEDCDEADCSHAVHGEDYVGADIYTATCGGPHTRAYEYALEEAAAHGDPMPEQAPGRDHAHGEEHTQEHVCWQDL</sequence>
<feature type="compositionally biased region" description="Basic and acidic residues" evidence="1">
    <location>
        <begin position="72"/>
        <end position="85"/>
    </location>
</feature>
<organism evidence="2 3">
    <name type="scientific">Grus japonensis</name>
    <name type="common">Japanese crane</name>
    <name type="synonym">Red-crowned crane</name>
    <dbReference type="NCBI Taxonomy" id="30415"/>
    <lineage>
        <taxon>Eukaryota</taxon>
        <taxon>Metazoa</taxon>
        <taxon>Chordata</taxon>
        <taxon>Craniata</taxon>
        <taxon>Vertebrata</taxon>
        <taxon>Euteleostomi</taxon>
        <taxon>Archelosauria</taxon>
        <taxon>Archosauria</taxon>
        <taxon>Dinosauria</taxon>
        <taxon>Saurischia</taxon>
        <taxon>Theropoda</taxon>
        <taxon>Coelurosauria</taxon>
        <taxon>Aves</taxon>
        <taxon>Neognathae</taxon>
        <taxon>Neoaves</taxon>
        <taxon>Gruiformes</taxon>
        <taxon>Gruidae</taxon>
        <taxon>Grus</taxon>
    </lineage>
</organism>
<proteinExistence type="predicted"/>
<reference evidence="2 3" key="1">
    <citation type="submission" date="2024-06" db="EMBL/GenBank/DDBJ databases">
        <title>The draft genome of Grus japonensis, version 3.</title>
        <authorList>
            <person name="Nabeshima K."/>
            <person name="Suzuki S."/>
            <person name="Onuma M."/>
        </authorList>
    </citation>
    <scope>NUCLEOTIDE SEQUENCE [LARGE SCALE GENOMIC DNA]</scope>
    <source>
        <strain evidence="2 3">451A</strain>
    </source>
</reference>
<evidence type="ECO:0000313" key="2">
    <source>
        <dbReference type="EMBL" id="GAB0179513.1"/>
    </source>
</evidence>
<gene>
    <name evidence="2" type="ORF">GRJ2_000416600</name>
</gene>
<dbReference type="AlphaFoldDB" id="A0ABC9W344"/>
<accession>A0ABC9W344</accession>
<protein>
    <submittedName>
        <fullName evidence="2">Zinc finger and BTB domain-containing protein 5</fullName>
    </submittedName>
</protein>
<comment type="caution">
    <text evidence="2">The sequence shown here is derived from an EMBL/GenBank/DDBJ whole genome shotgun (WGS) entry which is preliminary data.</text>
</comment>
<name>A0ABC9W344_GRUJA</name>
<evidence type="ECO:0000256" key="1">
    <source>
        <dbReference type="SAM" id="MobiDB-lite"/>
    </source>
</evidence>
<dbReference type="Proteomes" id="UP001623348">
    <property type="component" value="Unassembled WGS sequence"/>
</dbReference>